<dbReference type="InterPro" id="IPR051151">
    <property type="entry name" value="Group_II_Decarboxylase"/>
</dbReference>
<evidence type="ECO:0000256" key="5">
    <source>
        <dbReference type="ARBA" id="ARBA00023239"/>
    </source>
</evidence>
<evidence type="ECO:0000256" key="2">
    <source>
        <dbReference type="ARBA" id="ARBA00009533"/>
    </source>
</evidence>
<dbReference type="Proteomes" id="UP001341840">
    <property type="component" value="Unassembled WGS sequence"/>
</dbReference>
<dbReference type="SUPFAM" id="SSF53383">
    <property type="entry name" value="PLP-dependent transferases"/>
    <property type="match status" value="1"/>
</dbReference>
<keyword evidence="8" id="KW-1185">Reference proteome</keyword>
<dbReference type="PANTHER" id="PTHR46101">
    <property type="match status" value="1"/>
</dbReference>
<keyword evidence="5 6" id="KW-0456">Lyase</keyword>
<comment type="caution">
    <text evidence="7">The sequence shown here is derived from an EMBL/GenBank/DDBJ whole genome shotgun (WGS) entry which is preliminary data.</text>
</comment>
<name>A0ABU6TAG7_9FABA</name>
<dbReference type="Pfam" id="PF00282">
    <property type="entry name" value="Pyridoxal_deC"/>
    <property type="match status" value="1"/>
</dbReference>
<dbReference type="InterPro" id="IPR021115">
    <property type="entry name" value="Pyridoxal-P_BS"/>
</dbReference>
<dbReference type="GO" id="GO:0004398">
    <property type="term" value="F:histidine decarboxylase activity"/>
    <property type="evidence" value="ECO:0007669"/>
    <property type="project" value="UniProtKB-EC"/>
</dbReference>
<reference evidence="7 8" key="1">
    <citation type="journal article" date="2023" name="Plants (Basel)">
        <title>Bridging the Gap: Combining Genomics and Transcriptomics Approaches to Understand Stylosanthes scabra, an Orphan Legume from the Brazilian Caatinga.</title>
        <authorList>
            <person name="Ferreira-Neto J.R.C."/>
            <person name="da Silva M.D."/>
            <person name="Binneck E."/>
            <person name="de Melo N.F."/>
            <person name="da Silva R.H."/>
            <person name="de Melo A.L.T.M."/>
            <person name="Pandolfi V."/>
            <person name="Bustamante F.O."/>
            <person name="Brasileiro-Vidal A.C."/>
            <person name="Benko-Iseppon A.M."/>
        </authorList>
    </citation>
    <scope>NUCLEOTIDE SEQUENCE [LARGE SCALE GENOMIC DNA]</scope>
    <source>
        <tissue evidence="7">Leaves</tissue>
    </source>
</reference>
<sequence length="234" mass="25909">MKGGIDDIDVVIKTLEESGFSRDRFYIHCDAALFGIMLPFLKSAAKIISFKKAIGSVSVSGHKFLGCPIPCGVVITRLEYMNGSSSSRSNIEIIGSRDATITGSRSGYAPIFFWYAIKKRGSIVLQNEVENCITNACYLHNRLCDAGIGAMLNEYSNIVVFERPPDDEFSRSWNLACQDNIAHIVVMQHVTIQMLDSFVTEFQFLKNYGSFKPLCFAEEVGAANCSCSMHNLLS</sequence>
<comment type="cofactor">
    <cofactor evidence="1 6">
        <name>pyridoxal 5'-phosphate</name>
        <dbReference type="ChEBI" id="CHEBI:597326"/>
    </cofactor>
</comment>
<dbReference type="PANTHER" id="PTHR46101:SF2">
    <property type="entry name" value="SERINE DECARBOXYLASE"/>
    <property type="match status" value="1"/>
</dbReference>
<dbReference type="InterPro" id="IPR015421">
    <property type="entry name" value="PyrdxlP-dep_Trfase_major"/>
</dbReference>
<dbReference type="InterPro" id="IPR002129">
    <property type="entry name" value="PyrdxlP-dep_de-COase"/>
</dbReference>
<dbReference type="EC" id="4.1.1.22" evidence="7"/>
<evidence type="ECO:0000256" key="3">
    <source>
        <dbReference type="ARBA" id="ARBA00022793"/>
    </source>
</evidence>
<proteinExistence type="inferred from homology"/>
<organism evidence="7 8">
    <name type="scientific">Stylosanthes scabra</name>
    <dbReference type="NCBI Taxonomy" id="79078"/>
    <lineage>
        <taxon>Eukaryota</taxon>
        <taxon>Viridiplantae</taxon>
        <taxon>Streptophyta</taxon>
        <taxon>Embryophyta</taxon>
        <taxon>Tracheophyta</taxon>
        <taxon>Spermatophyta</taxon>
        <taxon>Magnoliopsida</taxon>
        <taxon>eudicotyledons</taxon>
        <taxon>Gunneridae</taxon>
        <taxon>Pentapetalae</taxon>
        <taxon>rosids</taxon>
        <taxon>fabids</taxon>
        <taxon>Fabales</taxon>
        <taxon>Fabaceae</taxon>
        <taxon>Papilionoideae</taxon>
        <taxon>50 kb inversion clade</taxon>
        <taxon>dalbergioids sensu lato</taxon>
        <taxon>Dalbergieae</taxon>
        <taxon>Pterocarpus clade</taxon>
        <taxon>Stylosanthes</taxon>
    </lineage>
</organism>
<evidence type="ECO:0000313" key="7">
    <source>
        <dbReference type="EMBL" id="MED6144933.1"/>
    </source>
</evidence>
<evidence type="ECO:0000313" key="8">
    <source>
        <dbReference type="Proteomes" id="UP001341840"/>
    </source>
</evidence>
<dbReference type="Gene3D" id="3.90.1150.10">
    <property type="entry name" value="Aspartate Aminotransferase, domain 1"/>
    <property type="match status" value="1"/>
</dbReference>
<evidence type="ECO:0000256" key="4">
    <source>
        <dbReference type="ARBA" id="ARBA00022898"/>
    </source>
</evidence>
<evidence type="ECO:0000256" key="6">
    <source>
        <dbReference type="RuleBase" id="RU000382"/>
    </source>
</evidence>
<accession>A0ABU6TAG7</accession>
<dbReference type="EMBL" id="JASCZI010090684">
    <property type="protein sequence ID" value="MED6144933.1"/>
    <property type="molecule type" value="Genomic_DNA"/>
</dbReference>
<gene>
    <name evidence="7" type="primary">SDC1_3</name>
    <name evidence="7" type="ORF">PIB30_020054</name>
</gene>
<dbReference type="InterPro" id="IPR015422">
    <property type="entry name" value="PyrdxlP-dep_Trfase_small"/>
</dbReference>
<keyword evidence="4 6" id="KW-0663">Pyridoxal phosphate</keyword>
<evidence type="ECO:0000256" key="1">
    <source>
        <dbReference type="ARBA" id="ARBA00001933"/>
    </source>
</evidence>
<keyword evidence="3" id="KW-0210">Decarboxylase</keyword>
<protein>
    <submittedName>
        <fullName evidence="7">COMPASS (Complex proteins associated with Set1p) component</fullName>
        <ecNumber evidence="7">4.1.1.22</ecNumber>
    </submittedName>
</protein>
<dbReference type="PROSITE" id="PS00392">
    <property type="entry name" value="DDC_GAD_HDC_YDC"/>
    <property type="match status" value="1"/>
</dbReference>
<comment type="similarity">
    <text evidence="2 6">Belongs to the group II decarboxylase family.</text>
</comment>
<dbReference type="InterPro" id="IPR015424">
    <property type="entry name" value="PyrdxlP-dep_Trfase"/>
</dbReference>
<dbReference type="Gene3D" id="3.40.640.10">
    <property type="entry name" value="Type I PLP-dependent aspartate aminotransferase-like (Major domain)"/>
    <property type="match status" value="1"/>
</dbReference>